<name>A0A836CWW7_SHEEP</name>
<keyword evidence="3" id="KW-0371">Homeobox</keyword>
<feature type="region of interest" description="Disordered" evidence="5">
    <location>
        <begin position="175"/>
        <end position="203"/>
    </location>
</feature>
<sequence length="310" mass="34237">MSGNFLRFAASKWLFKGKTHIFQGPQKGKDLKGGKCSFLKPEPEERPASAPFRRNPYPRIATRERLPWELGIVYAPIAEYQETQQERPGESGQSFSPSQTRYLVQTFTRDLFQGITNRKELARHMGIPETRIQVSSPVSPWAQDVAQESGGFSPAERLELDAHMVSKLKSLEPTAETKRARQWLGPRAKQHSSHDYSCSRGPKGPTRCSELLFPLLTLPARGEHSTIGRGKIETQGSSGRDSSKRKGKGVSSQAASPEGRCGGEVFHTDRHPGETGKTQAPVGRTLGQGVAGRNLQRERRAHPGYIPVGS</sequence>
<evidence type="ECO:0000313" key="7">
    <source>
        <dbReference type="Proteomes" id="UP000664991"/>
    </source>
</evidence>
<comment type="caution">
    <text evidence="6">The sequence shown here is derived from an EMBL/GenBank/DDBJ whole genome shotgun (WGS) entry which is preliminary data.</text>
</comment>
<gene>
    <name evidence="6" type="ORF">JEQ12_003455</name>
</gene>
<dbReference type="PANTHER" id="PTHR46123:SF3">
    <property type="entry name" value="DOUBLE HOMEOBOX PROTEIN 1-RELATED"/>
    <property type="match status" value="1"/>
</dbReference>
<evidence type="ECO:0000256" key="1">
    <source>
        <dbReference type="ARBA" id="ARBA00004123"/>
    </source>
</evidence>
<dbReference type="Proteomes" id="UP000664991">
    <property type="component" value="Unassembled WGS sequence"/>
</dbReference>
<feature type="region of interest" description="Disordered" evidence="5">
    <location>
        <begin position="224"/>
        <end position="310"/>
    </location>
</feature>
<dbReference type="GO" id="GO:0005634">
    <property type="term" value="C:nucleus"/>
    <property type="evidence" value="ECO:0007669"/>
    <property type="project" value="UniProtKB-SubCell"/>
</dbReference>
<keyword evidence="2" id="KW-0238">DNA-binding</keyword>
<dbReference type="PANTHER" id="PTHR46123">
    <property type="entry name" value="MIX-TYPE HOMEOBOX GENE 1-RELATED"/>
    <property type="match status" value="1"/>
</dbReference>
<protein>
    <submittedName>
        <fullName evidence="6">Uncharacterized protein</fullName>
    </submittedName>
</protein>
<evidence type="ECO:0000313" key="6">
    <source>
        <dbReference type="EMBL" id="KAG5202065.1"/>
    </source>
</evidence>
<evidence type="ECO:0000256" key="5">
    <source>
        <dbReference type="SAM" id="MobiDB-lite"/>
    </source>
</evidence>
<organism evidence="6 7">
    <name type="scientific">Ovis aries</name>
    <name type="common">Sheep</name>
    <dbReference type="NCBI Taxonomy" id="9940"/>
    <lineage>
        <taxon>Eukaryota</taxon>
        <taxon>Metazoa</taxon>
        <taxon>Chordata</taxon>
        <taxon>Craniata</taxon>
        <taxon>Vertebrata</taxon>
        <taxon>Euteleostomi</taxon>
        <taxon>Mammalia</taxon>
        <taxon>Eutheria</taxon>
        <taxon>Laurasiatheria</taxon>
        <taxon>Artiodactyla</taxon>
        <taxon>Ruminantia</taxon>
        <taxon>Pecora</taxon>
        <taxon>Bovidae</taxon>
        <taxon>Caprinae</taxon>
        <taxon>Ovis</taxon>
    </lineage>
</organism>
<comment type="subcellular location">
    <subcellularLocation>
        <location evidence="1">Nucleus</location>
    </subcellularLocation>
</comment>
<evidence type="ECO:0000256" key="3">
    <source>
        <dbReference type="ARBA" id="ARBA00023155"/>
    </source>
</evidence>
<keyword evidence="4" id="KW-0539">Nucleus</keyword>
<dbReference type="EMBL" id="JAEMGP010000012">
    <property type="protein sequence ID" value="KAG5202065.1"/>
    <property type="molecule type" value="Genomic_DNA"/>
</dbReference>
<dbReference type="GO" id="GO:0000977">
    <property type="term" value="F:RNA polymerase II transcription regulatory region sequence-specific DNA binding"/>
    <property type="evidence" value="ECO:0007669"/>
    <property type="project" value="TreeGrafter"/>
</dbReference>
<dbReference type="AlphaFoldDB" id="A0A836CWW7"/>
<accession>A0A836CWW7</accession>
<proteinExistence type="predicted"/>
<evidence type="ECO:0000256" key="4">
    <source>
        <dbReference type="ARBA" id="ARBA00023242"/>
    </source>
</evidence>
<evidence type="ECO:0000256" key="2">
    <source>
        <dbReference type="ARBA" id="ARBA00023125"/>
    </source>
</evidence>
<dbReference type="GO" id="GO:0000981">
    <property type="term" value="F:DNA-binding transcription factor activity, RNA polymerase II-specific"/>
    <property type="evidence" value="ECO:0007669"/>
    <property type="project" value="TreeGrafter"/>
</dbReference>
<dbReference type="InterPro" id="IPR051306">
    <property type="entry name" value="Homeobox_regulator"/>
</dbReference>
<reference evidence="6 7" key="1">
    <citation type="submission" date="2020-12" db="EMBL/GenBank/DDBJ databases">
        <title>De novo assembly of Tibetan sheep genome.</title>
        <authorList>
            <person name="Li X."/>
        </authorList>
    </citation>
    <scope>NUCLEOTIDE SEQUENCE [LARGE SCALE GENOMIC DNA]</scope>
    <source>
        <tissue evidence="6">Heart</tissue>
    </source>
</reference>